<dbReference type="Gene3D" id="3.40.630.190">
    <property type="entry name" value="LCP protein"/>
    <property type="match status" value="1"/>
</dbReference>
<feature type="domain" description="Cell envelope-related transcriptional attenuator" evidence="3">
    <location>
        <begin position="99"/>
        <end position="240"/>
    </location>
</feature>
<name>A0A428YT70_KIBAR</name>
<reference evidence="4 5" key="1">
    <citation type="submission" date="2018-05" db="EMBL/GenBank/DDBJ databases">
        <title>Evolution of GPA BGCs.</title>
        <authorList>
            <person name="Waglechner N."/>
            <person name="Wright G.D."/>
        </authorList>
    </citation>
    <scope>NUCLEOTIDE SEQUENCE [LARGE SCALE GENOMIC DNA]</scope>
    <source>
        <strain evidence="4 5">A82846</strain>
    </source>
</reference>
<comment type="caution">
    <text evidence="4">The sequence shown here is derived from an EMBL/GenBank/DDBJ whole genome shotgun (WGS) entry which is preliminary data.</text>
</comment>
<feature type="transmembrane region" description="Helical" evidence="2">
    <location>
        <begin position="40"/>
        <end position="63"/>
    </location>
</feature>
<comment type="similarity">
    <text evidence="1">Belongs to the LytR/CpsA/Psr (LCP) family.</text>
</comment>
<protein>
    <submittedName>
        <fullName evidence="4">Transcriptional regulator</fullName>
    </submittedName>
</protein>
<proteinExistence type="inferred from homology"/>
<dbReference type="InterPro" id="IPR050922">
    <property type="entry name" value="LytR/CpsA/Psr_CW_biosynth"/>
</dbReference>
<dbReference type="PANTHER" id="PTHR33392">
    <property type="entry name" value="POLYISOPRENYL-TEICHOIC ACID--PEPTIDOGLYCAN TEICHOIC ACID TRANSFERASE TAGU"/>
    <property type="match status" value="1"/>
</dbReference>
<dbReference type="PANTHER" id="PTHR33392:SF6">
    <property type="entry name" value="POLYISOPRENYL-TEICHOIC ACID--PEPTIDOGLYCAN TEICHOIC ACID TRANSFERASE TAGU"/>
    <property type="match status" value="1"/>
</dbReference>
<dbReference type="InterPro" id="IPR004474">
    <property type="entry name" value="LytR_CpsA_psr"/>
</dbReference>
<keyword evidence="2" id="KW-0472">Membrane</keyword>
<gene>
    <name evidence="4" type="ORF">DMH04_42580</name>
</gene>
<evidence type="ECO:0000256" key="1">
    <source>
        <dbReference type="ARBA" id="ARBA00006068"/>
    </source>
</evidence>
<evidence type="ECO:0000313" key="4">
    <source>
        <dbReference type="EMBL" id="RSM72661.1"/>
    </source>
</evidence>
<dbReference type="RefSeq" id="WP_051795805.1">
    <property type="nucleotide sequence ID" value="NZ_QHKI01000059.1"/>
</dbReference>
<keyword evidence="2" id="KW-0812">Transmembrane</keyword>
<evidence type="ECO:0000256" key="2">
    <source>
        <dbReference type="SAM" id="Phobius"/>
    </source>
</evidence>
<dbReference type="AlphaFoldDB" id="A0A428YT70"/>
<dbReference type="NCBIfam" id="TIGR00350">
    <property type="entry name" value="lytR_cpsA_psr"/>
    <property type="match status" value="1"/>
</dbReference>
<keyword evidence="2" id="KW-1133">Transmembrane helix</keyword>
<evidence type="ECO:0000313" key="5">
    <source>
        <dbReference type="Proteomes" id="UP000287547"/>
    </source>
</evidence>
<dbReference type="Pfam" id="PF03816">
    <property type="entry name" value="LytR_cpsA_psr"/>
    <property type="match status" value="1"/>
</dbReference>
<dbReference type="Proteomes" id="UP000287547">
    <property type="component" value="Unassembled WGS sequence"/>
</dbReference>
<dbReference type="EMBL" id="QHKI01000059">
    <property type="protein sequence ID" value="RSM72661.1"/>
    <property type="molecule type" value="Genomic_DNA"/>
</dbReference>
<accession>A0A428YT70</accession>
<evidence type="ECO:0000259" key="3">
    <source>
        <dbReference type="Pfam" id="PF03816"/>
    </source>
</evidence>
<sequence>MTNDELLIRQAIAAEAEQAVDSGTILANLRQGAKPRRRRIWIVAVAGGAVAAGIVAVAVPLTASREAAPPATSETITPPPAAAEKTLLLLGTDVVGNPDSIVVAKFSPDGSIRAVSLPRDSGIGDGVRLNSVYPSAGGGERGANATAAEVEKLTGIRADHYATVDMAGFASVSAAVGGVQICLKTAVKDTYSQANFKAGKQTVSGDQALAFLRQRHGLANGELDRIARHQAFLRGLVTKLGHADAQQLAALSETLKQTVRTDPGLKLLDLARALTSTSSMSIATIPVLSFDGKNNTLVVDPGQVRRFTADFFASKPAAPPSDGSADDCVD</sequence>
<dbReference type="OrthoDB" id="9782542at2"/>
<organism evidence="4 5">
    <name type="scientific">Kibdelosporangium aridum</name>
    <dbReference type="NCBI Taxonomy" id="2030"/>
    <lineage>
        <taxon>Bacteria</taxon>
        <taxon>Bacillati</taxon>
        <taxon>Actinomycetota</taxon>
        <taxon>Actinomycetes</taxon>
        <taxon>Pseudonocardiales</taxon>
        <taxon>Pseudonocardiaceae</taxon>
        <taxon>Kibdelosporangium</taxon>
    </lineage>
</organism>